<dbReference type="CDD" id="cd13598">
    <property type="entry name" value="PBP2_lipoprotein_IlpA_like"/>
    <property type="match status" value="1"/>
</dbReference>
<keyword evidence="5 6" id="KW-0449">Lipoprotein</keyword>
<dbReference type="SUPFAM" id="SSF53850">
    <property type="entry name" value="Periplasmic binding protein-like II"/>
    <property type="match status" value="1"/>
</dbReference>
<keyword evidence="4" id="KW-0564">Palmitate</keyword>
<dbReference type="RefSeq" id="WP_385876709.1">
    <property type="nucleotide sequence ID" value="NZ_JBHLXE010000069.1"/>
</dbReference>
<keyword evidence="3" id="KW-0472">Membrane</keyword>
<evidence type="ECO:0000256" key="3">
    <source>
        <dbReference type="ARBA" id="ARBA00023136"/>
    </source>
</evidence>
<comment type="similarity">
    <text evidence="6">Belongs to the nlpA lipoprotein family.</text>
</comment>
<dbReference type="PIRSF" id="PIRSF002854">
    <property type="entry name" value="MetQ"/>
    <property type="match status" value="1"/>
</dbReference>
<name>A0ABV6CDG9_9GAMM</name>
<feature type="signal peptide" evidence="7">
    <location>
        <begin position="1"/>
        <end position="25"/>
    </location>
</feature>
<dbReference type="Proteomes" id="UP001589758">
    <property type="component" value="Unassembled WGS sequence"/>
</dbReference>
<accession>A0ABV6CDG9</accession>
<feature type="chain" id="PRO_5046240630" description="Lipoprotein" evidence="7">
    <location>
        <begin position="26"/>
        <end position="267"/>
    </location>
</feature>
<dbReference type="NCBIfam" id="NF008285">
    <property type="entry name" value="PRK11063.1"/>
    <property type="match status" value="1"/>
</dbReference>
<keyword evidence="2 7" id="KW-0732">Signal</keyword>
<protein>
    <recommendedName>
        <fullName evidence="6">Lipoprotein</fullName>
    </recommendedName>
</protein>
<comment type="subcellular location">
    <subcellularLocation>
        <location evidence="1">Cell membrane</location>
        <topology evidence="1">Lipid-anchor</topology>
    </subcellularLocation>
</comment>
<dbReference type="EMBL" id="JBHLXE010000069">
    <property type="protein sequence ID" value="MFC0179606.1"/>
    <property type="molecule type" value="Genomic_DNA"/>
</dbReference>
<reference evidence="8 9" key="1">
    <citation type="submission" date="2024-09" db="EMBL/GenBank/DDBJ databases">
        <authorList>
            <person name="Sun Q."/>
            <person name="Mori K."/>
        </authorList>
    </citation>
    <scope>NUCLEOTIDE SEQUENCE [LARGE SCALE GENOMIC DNA]</scope>
    <source>
        <strain evidence="8 9">CCM 8545</strain>
    </source>
</reference>
<proteinExistence type="inferred from homology"/>
<evidence type="ECO:0000256" key="1">
    <source>
        <dbReference type="ARBA" id="ARBA00004193"/>
    </source>
</evidence>
<evidence type="ECO:0000256" key="6">
    <source>
        <dbReference type="PIRNR" id="PIRNR002854"/>
    </source>
</evidence>
<dbReference type="Pfam" id="PF03180">
    <property type="entry name" value="Lipoprotein_9"/>
    <property type="match status" value="1"/>
</dbReference>
<evidence type="ECO:0000313" key="9">
    <source>
        <dbReference type="Proteomes" id="UP001589758"/>
    </source>
</evidence>
<evidence type="ECO:0000256" key="4">
    <source>
        <dbReference type="ARBA" id="ARBA00023139"/>
    </source>
</evidence>
<dbReference type="NCBIfam" id="TIGR00363">
    <property type="entry name" value="MetQ/NlpA family lipoprotein"/>
    <property type="match status" value="1"/>
</dbReference>
<dbReference type="PANTHER" id="PTHR30429:SF1">
    <property type="entry name" value="D-METHIONINE-BINDING LIPOPROTEIN METQ-RELATED"/>
    <property type="match status" value="1"/>
</dbReference>
<evidence type="ECO:0000256" key="2">
    <source>
        <dbReference type="ARBA" id="ARBA00022729"/>
    </source>
</evidence>
<dbReference type="PANTHER" id="PTHR30429">
    <property type="entry name" value="D-METHIONINE-BINDING LIPOPROTEIN METQ"/>
    <property type="match status" value="1"/>
</dbReference>
<evidence type="ECO:0000256" key="7">
    <source>
        <dbReference type="SAM" id="SignalP"/>
    </source>
</evidence>
<dbReference type="Gene3D" id="3.40.190.10">
    <property type="entry name" value="Periplasmic binding protein-like II"/>
    <property type="match status" value="2"/>
</dbReference>
<dbReference type="InterPro" id="IPR004872">
    <property type="entry name" value="Lipoprotein_NlpA"/>
</dbReference>
<sequence>MSFKLTHLKSTFCILTLMASMSTLAETLKVGIFAGKEYEVAEVAAKIAKEKFNLDVELIEFNDGVIPNEALDNGDIDLNAFQHQPYLDEQIQTRGYKLVTVGNSLVYPLAAYSYNIKSLDELKNGSTVTLPNDATNLGRALLLLEKQGLISVDDAAGLNPTLLDVTENPKDLNLIELEAPLLARSLDDDTVGLSVINSNGASIAGLTPAKDGLFMEDKESVYVNIIVAREDNKNDTAVKQFVEAYQTDEVYKKAYEIFDGAVIKGWE</sequence>
<gene>
    <name evidence="8" type="primary">metQ</name>
    <name evidence="8" type="ORF">ACFFIT_05830</name>
</gene>
<comment type="caution">
    <text evidence="8">The sequence shown here is derived from an EMBL/GenBank/DDBJ whole genome shotgun (WGS) entry which is preliminary data.</text>
</comment>
<keyword evidence="9" id="KW-1185">Reference proteome</keyword>
<evidence type="ECO:0000256" key="5">
    <source>
        <dbReference type="ARBA" id="ARBA00023288"/>
    </source>
</evidence>
<organism evidence="8 9">
    <name type="scientific">Thorsellia kenyensis</name>
    <dbReference type="NCBI Taxonomy" id="1549888"/>
    <lineage>
        <taxon>Bacteria</taxon>
        <taxon>Pseudomonadati</taxon>
        <taxon>Pseudomonadota</taxon>
        <taxon>Gammaproteobacteria</taxon>
        <taxon>Enterobacterales</taxon>
        <taxon>Thorselliaceae</taxon>
        <taxon>Thorsellia</taxon>
    </lineage>
</organism>
<evidence type="ECO:0000313" key="8">
    <source>
        <dbReference type="EMBL" id="MFC0179606.1"/>
    </source>
</evidence>